<dbReference type="Proteomes" id="UP000199707">
    <property type="component" value="Unassembled WGS sequence"/>
</dbReference>
<dbReference type="STRING" id="1502745.SAMN02799620_02473"/>
<evidence type="ECO:0000313" key="3">
    <source>
        <dbReference type="EMBL" id="SCX17376.1"/>
    </source>
</evidence>
<evidence type="ECO:0000256" key="1">
    <source>
        <dbReference type="SAM" id="MobiDB-lite"/>
    </source>
</evidence>
<keyword evidence="2" id="KW-1133">Transmembrane helix</keyword>
<name>A0A1G4W619_9MYCO</name>
<evidence type="ECO:0000256" key="2">
    <source>
        <dbReference type="SAM" id="Phobius"/>
    </source>
</evidence>
<keyword evidence="2" id="KW-0472">Membrane</keyword>
<dbReference type="RefSeq" id="WP_139169937.1">
    <property type="nucleotide sequence ID" value="NZ_FMUB01000004.1"/>
</dbReference>
<dbReference type="EMBL" id="FMUB01000004">
    <property type="protein sequence ID" value="SCX17376.1"/>
    <property type="molecule type" value="Genomic_DNA"/>
</dbReference>
<accession>A0A1G4W619</accession>
<sequence length="118" mass="13676">MSEPFAPTNQQANPYASYPPPPEVPTFQVTTMSHVGALIFWFNQRRTVQGSYAQCDSALRSAQTQNLIFGWWSFFSILILNWVTLLHNSNARKRLNRDAQQAREYALWWHTCVGTNQR</sequence>
<evidence type="ECO:0008006" key="5">
    <source>
        <dbReference type="Google" id="ProtNLM"/>
    </source>
</evidence>
<dbReference type="AlphaFoldDB" id="A0A1G4W619"/>
<feature type="transmembrane region" description="Helical" evidence="2">
    <location>
        <begin position="69"/>
        <end position="87"/>
    </location>
</feature>
<organism evidence="3 4">
    <name type="scientific">Mycolicibacterium fluoranthenivorans</name>
    <dbReference type="NCBI Taxonomy" id="258505"/>
    <lineage>
        <taxon>Bacteria</taxon>
        <taxon>Bacillati</taxon>
        <taxon>Actinomycetota</taxon>
        <taxon>Actinomycetes</taxon>
        <taxon>Mycobacteriales</taxon>
        <taxon>Mycobacteriaceae</taxon>
        <taxon>Mycolicibacterium</taxon>
    </lineage>
</organism>
<protein>
    <recommendedName>
        <fullName evidence="5">Transmembrane protein</fullName>
    </recommendedName>
</protein>
<feature type="region of interest" description="Disordered" evidence="1">
    <location>
        <begin position="1"/>
        <end position="20"/>
    </location>
</feature>
<gene>
    <name evidence="3" type="ORF">SAMN02799620_02473</name>
</gene>
<reference evidence="4" key="1">
    <citation type="submission" date="2016-10" db="EMBL/GenBank/DDBJ databases">
        <authorList>
            <person name="Varghese N."/>
            <person name="Submissions S."/>
        </authorList>
    </citation>
    <scope>NUCLEOTIDE SEQUENCE [LARGE SCALE GENOMIC DNA]</scope>
    <source>
        <strain evidence="4">UNC267MFSha1.1M11</strain>
    </source>
</reference>
<evidence type="ECO:0000313" key="4">
    <source>
        <dbReference type="Proteomes" id="UP000199707"/>
    </source>
</evidence>
<proteinExistence type="predicted"/>
<keyword evidence="2" id="KW-0812">Transmembrane</keyword>